<dbReference type="InterPro" id="IPR013785">
    <property type="entry name" value="Aldolase_TIM"/>
</dbReference>
<dbReference type="PROSITE" id="PS51918">
    <property type="entry name" value="RADICAL_SAM"/>
    <property type="match status" value="1"/>
</dbReference>
<evidence type="ECO:0000256" key="6">
    <source>
        <dbReference type="ARBA" id="ARBA00023014"/>
    </source>
</evidence>
<dbReference type="SFLD" id="SFLDG01066">
    <property type="entry name" value="organic_radical-activating_enz"/>
    <property type="match status" value="1"/>
</dbReference>
<evidence type="ECO:0000259" key="7">
    <source>
        <dbReference type="PROSITE" id="PS51918"/>
    </source>
</evidence>
<evidence type="ECO:0000256" key="2">
    <source>
        <dbReference type="ARBA" id="ARBA00022485"/>
    </source>
</evidence>
<dbReference type="Proteomes" id="UP000713880">
    <property type="component" value="Unassembled WGS sequence"/>
</dbReference>
<gene>
    <name evidence="8" type="ORF">H6A13_10135</name>
</gene>
<dbReference type="AlphaFoldDB" id="A0A938X310"/>
<dbReference type="InterPro" id="IPR034457">
    <property type="entry name" value="Organic_radical-activating"/>
</dbReference>
<dbReference type="Gene3D" id="3.20.20.70">
    <property type="entry name" value="Aldolase class I"/>
    <property type="match status" value="1"/>
</dbReference>
<name>A0A938X310_9CLOT</name>
<dbReference type="GO" id="GO:0003824">
    <property type="term" value="F:catalytic activity"/>
    <property type="evidence" value="ECO:0007669"/>
    <property type="project" value="InterPro"/>
</dbReference>
<protein>
    <submittedName>
        <fullName evidence="8">Radical SAM protein</fullName>
    </submittedName>
</protein>
<evidence type="ECO:0000256" key="4">
    <source>
        <dbReference type="ARBA" id="ARBA00022723"/>
    </source>
</evidence>
<proteinExistence type="predicted"/>
<reference evidence="8" key="2">
    <citation type="journal article" date="2021" name="Sci. Rep.">
        <title>The distribution of antibiotic resistance genes in chicken gut microbiota commensals.</title>
        <authorList>
            <person name="Juricova H."/>
            <person name="Matiasovicova J."/>
            <person name="Kubasova T."/>
            <person name="Cejkova D."/>
            <person name="Rychlik I."/>
        </authorList>
    </citation>
    <scope>NUCLEOTIDE SEQUENCE</scope>
    <source>
        <strain evidence="8">An420c</strain>
    </source>
</reference>
<comment type="cofactor">
    <cofactor evidence="1">
        <name>[4Fe-4S] cluster</name>
        <dbReference type="ChEBI" id="CHEBI:49883"/>
    </cofactor>
</comment>
<reference evidence="8" key="1">
    <citation type="submission" date="2020-08" db="EMBL/GenBank/DDBJ databases">
        <authorList>
            <person name="Cejkova D."/>
            <person name="Kubasova T."/>
            <person name="Jahodarova E."/>
            <person name="Rychlik I."/>
        </authorList>
    </citation>
    <scope>NUCLEOTIDE SEQUENCE</scope>
    <source>
        <strain evidence="8">An420c</strain>
    </source>
</reference>
<dbReference type="GO" id="GO:0046872">
    <property type="term" value="F:metal ion binding"/>
    <property type="evidence" value="ECO:0007669"/>
    <property type="project" value="UniProtKB-KW"/>
</dbReference>
<dbReference type="EMBL" id="JACJLV010000036">
    <property type="protein sequence ID" value="MBM6827447.1"/>
    <property type="molecule type" value="Genomic_DNA"/>
</dbReference>
<dbReference type="CDD" id="cd01335">
    <property type="entry name" value="Radical_SAM"/>
    <property type="match status" value="1"/>
</dbReference>
<dbReference type="InterPro" id="IPR007197">
    <property type="entry name" value="rSAM"/>
</dbReference>
<dbReference type="GO" id="GO:0051539">
    <property type="term" value="F:4 iron, 4 sulfur cluster binding"/>
    <property type="evidence" value="ECO:0007669"/>
    <property type="project" value="UniProtKB-KW"/>
</dbReference>
<sequence length="254" mass="28871">MTLKLFQKGFNYSQDGQGNRLVYHLQGCNMTCPWCANPEGMPMEGAMIREAGKSPRLSCKVYETEEILREAVSCVPMFFDGGGVTFSGGEATCQFEALKEVLTELQKAGIHTAVETNGTHRRLPELFPCIDQLIMDCKHWDAEQHRKYTGVPFSVVYANLKEAAAKHPRVDIRTPLIGGVNDSEEDVAHFLDLYEELSGPNVTFELLKYHEYGRKKWEECGWTYAMDEKAHVTVEQMKDFQEKIRGRGLTYKKS</sequence>
<keyword evidence="4" id="KW-0479">Metal-binding</keyword>
<evidence type="ECO:0000313" key="8">
    <source>
        <dbReference type="EMBL" id="MBM6827447.1"/>
    </source>
</evidence>
<evidence type="ECO:0000256" key="5">
    <source>
        <dbReference type="ARBA" id="ARBA00023004"/>
    </source>
</evidence>
<evidence type="ECO:0000256" key="3">
    <source>
        <dbReference type="ARBA" id="ARBA00022691"/>
    </source>
</evidence>
<accession>A0A938X310</accession>
<feature type="domain" description="Radical SAM core" evidence="7">
    <location>
        <begin position="14"/>
        <end position="247"/>
    </location>
</feature>
<evidence type="ECO:0000256" key="1">
    <source>
        <dbReference type="ARBA" id="ARBA00001966"/>
    </source>
</evidence>
<keyword evidence="5" id="KW-0408">Iron</keyword>
<keyword evidence="2" id="KW-0004">4Fe-4S</keyword>
<keyword evidence="6" id="KW-0411">Iron-sulfur</keyword>
<dbReference type="SFLD" id="SFLDS00029">
    <property type="entry name" value="Radical_SAM"/>
    <property type="match status" value="1"/>
</dbReference>
<dbReference type="InterPro" id="IPR058240">
    <property type="entry name" value="rSAM_sf"/>
</dbReference>
<keyword evidence="3" id="KW-0949">S-adenosyl-L-methionine</keyword>
<dbReference type="RefSeq" id="WP_204909465.1">
    <property type="nucleotide sequence ID" value="NZ_JACJLV010000036.1"/>
</dbReference>
<keyword evidence="9" id="KW-1185">Reference proteome</keyword>
<dbReference type="SUPFAM" id="SSF102114">
    <property type="entry name" value="Radical SAM enzymes"/>
    <property type="match status" value="1"/>
</dbReference>
<dbReference type="PANTHER" id="PTHR30352">
    <property type="entry name" value="PYRUVATE FORMATE-LYASE-ACTIVATING ENZYME"/>
    <property type="match status" value="1"/>
</dbReference>
<comment type="caution">
    <text evidence="8">The sequence shown here is derived from an EMBL/GenBank/DDBJ whole genome shotgun (WGS) entry which is preliminary data.</text>
</comment>
<dbReference type="PANTHER" id="PTHR30352:SF4">
    <property type="entry name" value="PYRUVATE FORMATE-LYASE 2-ACTIVATING ENZYME"/>
    <property type="match status" value="1"/>
</dbReference>
<evidence type="ECO:0000313" key="9">
    <source>
        <dbReference type="Proteomes" id="UP000713880"/>
    </source>
</evidence>
<dbReference type="Pfam" id="PF04055">
    <property type="entry name" value="Radical_SAM"/>
    <property type="match status" value="1"/>
</dbReference>
<organism evidence="8 9">
    <name type="scientific">Mordavella massiliensis</name>
    <dbReference type="NCBI Taxonomy" id="1871024"/>
    <lineage>
        <taxon>Bacteria</taxon>
        <taxon>Bacillati</taxon>
        <taxon>Bacillota</taxon>
        <taxon>Clostridia</taxon>
        <taxon>Eubacteriales</taxon>
        <taxon>Clostridiaceae</taxon>
        <taxon>Mordavella</taxon>
    </lineage>
</organism>